<comment type="caution">
    <text evidence="1">The sequence shown here is derived from an EMBL/GenBank/DDBJ whole genome shotgun (WGS) entry which is preliminary data.</text>
</comment>
<reference evidence="2" key="1">
    <citation type="submission" date="2018-06" db="EMBL/GenBank/DDBJ databases">
        <authorList>
            <person name="Lum Nde A."/>
            <person name="Hugo C."/>
        </authorList>
    </citation>
    <scope>NUCLEOTIDE SEQUENCE [LARGE SCALE GENOMIC DNA]</scope>
    <source>
        <strain evidence="2">1_F178</strain>
    </source>
</reference>
<proteinExistence type="predicted"/>
<name>A0A3D9CAI2_9FLAO</name>
<evidence type="ECO:0000313" key="2">
    <source>
        <dbReference type="Proteomes" id="UP000256686"/>
    </source>
</evidence>
<gene>
    <name evidence="1" type="ORF">DRF65_09160</name>
</gene>
<evidence type="ECO:0000313" key="1">
    <source>
        <dbReference type="EMBL" id="REC62606.1"/>
    </source>
</evidence>
<keyword evidence="2" id="KW-1185">Reference proteome</keyword>
<dbReference type="EMBL" id="QNVT01000007">
    <property type="protein sequence ID" value="REC62606.1"/>
    <property type="molecule type" value="Genomic_DNA"/>
</dbReference>
<accession>A0A3D9CAI2</accession>
<sequence>MLNKYIFGGQLKDVKNALFQLFFNDKKQTKKVIGMSLFIDVIKFFKKNYQCELTGPKKLIFV</sequence>
<organism evidence="1 2">
    <name type="scientific">Chryseobacterium pennae</name>
    <dbReference type="NCBI Taxonomy" id="2258962"/>
    <lineage>
        <taxon>Bacteria</taxon>
        <taxon>Pseudomonadati</taxon>
        <taxon>Bacteroidota</taxon>
        <taxon>Flavobacteriia</taxon>
        <taxon>Flavobacteriales</taxon>
        <taxon>Weeksellaceae</taxon>
        <taxon>Chryseobacterium group</taxon>
        <taxon>Chryseobacterium</taxon>
    </lineage>
</organism>
<protein>
    <submittedName>
        <fullName evidence="1">Uncharacterized protein</fullName>
    </submittedName>
</protein>
<dbReference type="AlphaFoldDB" id="A0A3D9CAI2"/>
<dbReference type="Proteomes" id="UP000256686">
    <property type="component" value="Unassembled WGS sequence"/>
</dbReference>